<evidence type="ECO:0000256" key="2">
    <source>
        <dbReference type="ARBA" id="ARBA00022670"/>
    </source>
</evidence>
<dbReference type="FunCoup" id="R7TKP0">
    <property type="interactions" value="885"/>
</dbReference>
<dbReference type="CDD" id="cd02620">
    <property type="entry name" value="Peptidase_C1A_CathepsinB"/>
    <property type="match status" value="1"/>
</dbReference>
<evidence type="ECO:0000259" key="10">
    <source>
        <dbReference type="SMART" id="SM00645"/>
    </source>
</evidence>
<dbReference type="OrthoDB" id="640249at2759"/>
<evidence type="ECO:0000256" key="6">
    <source>
        <dbReference type="ARBA" id="ARBA00023145"/>
    </source>
</evidence>
<evidence type="ECO:0000256" key="1">
    <source>
        <dbReference type="ARBA" id="ARBA00008455"/>
    </source>
</evidence>
<reference evidence="12" key="3">
    <citation type="submission" date="2015-06" db="UniProtKB">
        <authorList>
            <consortium name="EnsemblMetazoa"/>
        </authorList>
    </citation>
    <scope>IDENTIFICATION</scope>
</reference>
<dbReference type="Gene3D" id="3.90.70.10">
    <property type="entry name" value="Cysteine proteinases"/>
    <property type="match status" value="1"/>
</dbReference>
<keyword evidence="4" id="KW-0378">Hydrolase</keyword>
<evidence type="ECO:0000256" key="8">
    <source>
        <dbReference type="ARBA" id="ARBA00055576"/>
    </source>
</evidence>
<evidence type="ECO:0000256" key="9">
    <source>
        <dbReference type="ARBA" id="ARBA00073107"/>
    </source>
</evidence>
<dbReference type="InterPro" id="IPR000668">
    <property type="entry name" value="Peptidase_C1A_C"/>
</dbReference>
<dbReference type="InterPro" id="IPR000169">
    <property type="entry name" value="Pept_cys_AS"/>
</dbReference>
<evidence type="ECO:0000313" key="12">
    <source>
        <dbReference type="EnsemblMetazoa" id="CapteP221292"/>
    </source>
</evidence>
<dbReference type="InterPro" id="IPR013128">
    <property type="entry name" value="Peptidase_C1A"/>
</dbReference>
<dbReference type="PRINTS" id="PR00705">
    <property type="entry name" value="PAPAIN"/>
</dbReference>
<dbReference type="MEROPS" id="C01.060"/>
<keyword evidence="13" id="KW-1185">Reference proteome</keyword>
<keyword evidence="3" id="KW-0732">Signal</keyword>
<dbReference type="Pfam" id="PF00112">
    <property type="entry name" value="Peptidase_C1"/>
    <property type="match status" value="1"/>
</dbReference>
<comment type="function">
    <text evidence="8">Thiol protease. Has a role as a digestive enzyme.</text>
</comment>
<name>R7TKP0_CAPTE</name>
<sequence>MLRHMISKTINKRNKRGSVLKIVTERENTRGKFTKIFNMKQVVAAFLLVLSTAYARHFPVNHLPLSQEIVDYVNTKADTTWKAEVTSKWSSVAEVKNLCGSLKDPNGSRLPIMRHKLEAVNLPDDFDARKEWTGCPTIKEVRDQGSCGSCWAFGAVEAMSDRICIASKGNVHAHISSEDLLSCCSSCGMGCNGGFPPAAWEYFRDTGLVSGGQYGTHQGCRPYSIAPCEHHVNGTRLPCSGEGPTPKCERTCEKGYKVKYEDDKNFGYTAYSVDNDEKQIMTEIMTNGPVEGAFTVYADFPTYKSGVYQHVSGGELGGHAIRVLGWGVEDGTPYWLVANSWNSDWGDNGFFKILRGQNECGIEGEIVAGLPKKQ</sequence>
<organism evidence="11">
    <name type="scientific">Capitella teleta</name>
    <name type="common">Polychaete worm</name>
    <dbReference type="NCBI Taxonomy" id="283909"/>
    <lineage>
        <taxon>Eukaryota</taxon>
        <taxon>Metazoa</taxon>
        <taxon>Spiralia</taxon>
        <taxon>Lophotrochozoa</taxon>
        <taxon>Annelida</taxon>
        <taxon>Polychaeta</taxon>
        <taxon>Sedentaria</taxon>
        <taxon>Scolecida</taxon>
        <taxon>Capitellidae</taxon>
        <taxon>Capitella</taxon>
    </lineage>
</organism>
<proteinExistence type="inferred from homology"/>
<dbReference type="AlphaFoldDB" id="R7TKP0"/>
<dbReference type="GO" id="GO:0004197">
    <property type="term" value="F:cysteine-type endopeptidase activity"/>
    <property type="evidence" value="ECO:0007669"/>
    <property type="project" value="InterPro"/>
</dbReference>
<comment type="similarity">
    <text evidence="1">Belongs to the peptidase C1 family.</text>
</comment>
<keyword evidence="2" id="KW-0645">Protease</keyword>
<evidence type="ECO:0000313" key="11">
    <source>
        <dbReference type="EMBL" id="ELT94358.1"/>
    </source>
</evidence>
<dbReference type="FunFam" id="3.90.70.10:FF:000031">
    <property type="entry name" value="Cathepsin B"/>
    <property type="match status" value="1"/>
</dbReference>
<dbReference type="SUPFAM" id="SSF54001">
    <property type="entry name" value="Cysteine proteinases"/>
    <property type="match status" value="1"/>
</dbReference>
<dbReference type="InterPro" id="IPR025660">
    <property type="entry name" value="Pept_his_AS"/>
</dbReference>
<keyword evidence="5" id="KW-0788">Thiol protease</keyword>
<dbReference type="HOGENOM" id="CLU_012184_3_3_1"/>
<dbReference type="SMART" id="SM00645">
    <property type="entry name" value="Pept_C1"/>
    <property type="match status" value="1"/>
</dbReference>
<feature type="domain" description="Peptidase C1A papain C-terminal" evidence="10">
    <location>
        <begin position="122"/>
        <end position="370"/>
    </location>
</feature>
<protein>
    <recommendedName>
        <fullName evidence="9">Cathepsin B-like cysteine proteinase</fullName>
    </recommendedName>
</protein>
<dbReference type="STRING" id="283909.R7TKP0"/>
<dbReference type="EMBL" id="AMQN01002516">
    <property type="status" value="NOT_ANNOTATED_CDS"/>
    <property type="molecule type" value="Genomic_DNA"/>
</dbReference>
<dbReference type="InterPro" id="IPR038765">
    <property type="entry name" value="Papain-like_cys_pep_sf"/>
</dbReference>
<dbReference type="PROSITE" id="PS00139">
    <property type="entry name" value="THIOL_PROTEASE_CYS"/>
    <property type="match status" value="1"/>
</dbReference>
<keyword evidence="7" id="KW-1015">Disulfide bond</keyword>
<dbReference type="OMA" id="DEKIPYW"/>
<keyword evidence="6" id="KW-0865">Zymogen</keyword>
<dbReference type="PANTHER" id="PTHR12411">
    <property type="entry name" value="CYSTEINE PROTEASE FAMILY C1-RELATED"/>
    <property type="match status" value="1"/>
</dbReference>
<dbReference type="InterPro" id="IPR025661">
    <property type="entry name" value="Pept_asp_AS"/>
</dbReference>
<dbReference type="PROSITE" id="PS00640">
    <property type="entry name" value="THIOL_PROTEASE_ASN"/>
    <property type="match status" value="1"/>
</dbReference>
<evidence type="ECO:0000313" key="13">
    <source>
        <dbReference type="Proteomes" id="UP000014760"/>
    </source>
</evidence>
<dbReference type="GO" id="GO:0006508">
    <property type="term" value="P:proteolysis"/>
    <property type="evidence" value="ECO:0007669"/>
    <property type="project" value="UniProtKB-KW"/>
</dbReference>
<dbReference type="EnsemblMetazoa" id="CapteT221292">
    <property type="protein sequence ID" value="CapteP221292"/>
    <property type="gene ID" value="CapteG221292"/>
</dbReference>
<dbReference type="Proteomes" id="UP000014760">
    <property type="component" value="Unassembled WGS sequence"/>
</dbReference>
<accession>R7TKP0</accession>
<evidence type="ECO:0000256" key="5">
    <source>
        <dbReference type="ARBA" id="ARBA00022807"/>
    </source>
</evidence>
<reference evidence="11 13" key="2">
    <citation type="journal article" date="2013" name="Nature">
        <title>Insights into bilaterian evolution from three spiralian genomes.</title>
        <authorList>
            <person name="Simakov O."/>
            <person name="Marletaz F."/>
            <person name="Cho S.J."/>
            <person name="Edsinger-Gonzales E."/>
            <person name="Havlak P."/>
            <person name="Hellsten U."/>
            <person name="Kuo D.H."/>
            <person name="Larsson T."/>
            <person name="Lv J."/>
            <person name="Arendt D."/>
            <person name="Savage R."/>
            <person name="Osoegawa K."/>
            <person name="de Jong P."/>
            <person name="Grimwood J."/>
            <person name="Chapman J.A."/>
            <person name="Shapiro H."/>
            <person name="Aerts A."/>
            <person name="Otillar R.P."/>
            <person name="Terry A.Y."/>
            <person name="Boore J.L."/>
            <person name="Grigoriev I.V."/>
            <person name="Lindberg D.R."/>
            <person name="Seaver E.C."/>
            <person name="Weisblat D.A."/>
            <person name="Putnam N.H."/>
            <person name="Rokhsar D.S."/>
        </authorList>
    </citation>
    <scope>NUCLEOTIDE SEQUENCE</scope>
    <source>
        <strain evidence="11 13">I ESC-2004</strain>
    </source>
</reference>
<dbReference type="InterPro" id="IPR012599">
    <property type="entry name" value="Propeptide_C1A"/>
</dbReference>
<evidence type="ECO:0000256" key="4">
    <source>
        <dbReference type="ARBA" id="ARBA00022801"/>
    </source>
</evidence>
<evidence type="ECO:0000256" key="3">
    <source>
        <dbReference type="ARBA" id="ARBA00022729"/>
    </source>
</evidence>
<dbReference type="PROSITE" id="PS00639">
    <property type="entry name" value="THIOL_PROTEASE_HIS"/>
    <property type="match status" value="1"/>
</dbReference>
<gene>
    <name evidence="11" type="ORF">CAPTEDRAFT_221292</name>
</gene>
<dbReference type="Pfam" id="PF08127">
    <property type="entry name" value="Propeptide_C1"/>
    <property type="match status" value="1"/>
</dbReference>
<dbReference type="EMBL" id="KB309449">
    <property type="protein sequence ID" value="ELT94358.1"/>
    <property type="molecule type" value="Genomic_DNA"/>
</dbReference>
<reference evidence="13" key="1">
    <citation type="submission" date="2012-12" db="EMBL/GenBank/DDBJ databases">
        <authorList>
            <person name="Hellsten U."/>
            <person name="Grimwood J."/>
            <person name="Chapman J.A."/>
            <person name="Shapiro H."/>
            <person name="Aerts A."/>
            <person name="Otillar R.P."/>
            <person name="Terry A.Y."/>
            <person name="Boore J.L."/>
            <person name="Simakov O."/>
            <person name="Marletaz F."/>
            <person name="Cho S.-J."/>
            <person name="Edsinger-Gonzales E."/>
            <person name="Havlak P."/>
            <person name="Kuo D.-H."/>
            <person name="Larsson T."/>
            <person name="Lv J."/>
            <person name="Arendt D."/>
            <person name="Savage R."/>
            <person name="Osoegawa K."/>
            <person name="de Jong P."/>
            <person name="Lindberg D.R."/>
            <person name="Seaver E.C."/>
            <person name="Weisblat D.A."/>
            <person name="Putnam N.H."/>
            <person name="Grigoriev I.V."/>
            <person name="Rokhsar D.S."/>
        </authorList>
    </citation>
    <scope>NUCLEOTIDE SEQUENCE</scope>
    <source>
        <strain evidence="13">I ESC-2004</strain>
    </source>
</reference>
<evidence type="ECO:0000256" key="7">
    <source>
        <dbReference type="ARBA" id="ARBA00023157"/>
    </source>
</evidence>